<dbReference type="EMBL" id="JBHSWD010000001">
    <property type="protein sequence ID" value="MFC6592048.1"/>
    <property type="molecule type" value="Genomic_DNA"/>
</dbReference>
<evidence type="ECO:0000313" key="2">
    <source>
        <dbReference type="EMBL" id="MFC6592048.1"/>
    </source>
</evidence>
<evidence type="ECO:0000313" key="3">
    <source>
        <dbReference type="Proteomes" id="UP001596297"/>
    </source>
</evidence>
<feature type="transmembrane region" description="Helical" evidence="1">
    <location>
        <begin position="55"/>
        <end position="75"/>
    </location>
</feature>
<dbReference type="Proteomes" id="UP001596297">
    <property type="component" value="Unassembled WGS sequence"/>
</dbReference>
<keyword evidence="1" id="KW-0472">Membrane</keyword>
<dbReference type="RefSeq" id="WP_380083063.1">
    <property type="nucleotide sequence ID" value="NZ_JBHSWD010000001.1"/>
</dbReference>
<name>A0ABW1YCN4_9DEIO</name>
<keyword evidence="1" id="KW-0812">Transmembrane</keyword>
<comment type="caution">
    <text evidence="2">The sequence shown here is derived from an EMBL/GenBank/DDBJ whole genome shotgun (WGS) entry which is preliminary data.</text>
</comment>
<feature type="transmembrane region" description="Helical" evidence="1">
    <location>
        <begin position="113"/>
        <end position="130"/>
    </location>
</feature>
<organism evidence="2 3">
    <name type="scientific">Deinococcus lacus</name>
    <dbReference type="NCBI Taxonomy" id="392561"/>
    <lineage>
        <taxon>Bacteria</taxon>
        <taxon>Thermotogati</taxon>
        <taxon>Deinococcota</taxon>
        <taxon>Deinococci</taxon>
        <taxon>Deinococcales</taxon>
        <taxon>Deinococcaceae</taxon>
        <taxon>Deinococcus</taxon>
    </lineage>
</organism>
<keyword evidence="3" id="KW-1185">Reference proteome</keyword>
<protein>
    <recommendedName>
        <fullName evidence="4">DUF2975 domain-containing protein</fullName>
    </recommendedName>
</protein>
<accession>A0ABW1YCN4</accession>
<proteinExistence type="predicted"/>
<keyword evidence="1" id="KW-1133">Transmembrane helix</keyword>
<evidence type="ECO:0000256" key="1">
    <source>
        <dbReference type="SAM" id="Phobius"/>
    </source>
</evidence>
<evidence type="ECO:0008006" key="4">
    <source>
        <dbReference type="Google" id="ProtNLM"/>
    </source>
</evidence>
<reference evidence="3" key="1">
    <citation type="journal article" date="2019" name="Int. J. Syst. Evol. Microbiol.">
        <title>The Global Catalogue of Microorganisms (GCM) 10K type strain sequencing project: providing services to taxonomists for standard genome sequencing and annotation.</title>
        <authorList>
            <consortium name="The Broad Institute Genomics Platform"/>
            <consortium name="The Broad Institute Genome Sequencing Center for Infectious Disease"/>
            <person name="Wu L."/>
            <person name="Ma J."/>
        </authorList>
    </citation>
    <scope>NUCLEOTIDE SEQUENCE [LARGE SCALE GENOMIC DNA]</scope>
    <source>
        <strain evidence="3">CGMCC 1.15772</strain>
    </source>
</reference>
<feature type="transmembrane region" description="Helical" evidence="1">
    <location>
        <begin position="136"/>
        <end position="159"/>
    </location>
</feature>
<gene>
    <name evidence="2" type="ORF">ACFP81_08585</name>
</gene>
<sequence>MTTITKPKGLSRRSAALIAPYLTSLVLLAASGILEQAFHIWSRVERAGPATGPELIWQVASLLVLFLLAIAFFIYGIQQFRVAGYPVAGRGDMEGLDERQRLRFLEAQAKTQRFYILLASLFAFWMVYAGREGFSWFFGILLGSFICVLVSGWPTVMLIQDEPDLEDDQ</sequence>